<gene>
    <name evidence="2" type="ORF">EVA68_02640</name>
</gene>
<feature type="compositionally biased region" description="Polar residues" evidence="1">
    <location>
        <begin position="1"/>
        <end position="15"/>
    </location>
</feature>
<dbReference type="Proteomes" id="UP000316199">
    <property type="component" value="Unassembled WGS sequence"/>
</dbReference>
<dbReference type="EMBL" id="SHAG01000006">
    <property type="protein sequence ID" value="RZO76936.1"/>
    <property type="molecule type" value="Genomic_DNA"/>
</dbReference>
<dbReference type="PANTHER" id="PTHR37563">
    <property type="entry name" value="PHYTANOYL-COA DIOXYGENASE FAMILY PROTEIN (AFU_ORTHOLOGUE AFUA_2G03330)"/>
    <property type="match status" value="1"/>
</dbReference>
<name>A0A520S3B3_9GAMM</name>
<evidence type="ECO:0000313" key="2">
    <source>
        <dbReference type="EMBL" id="RZO76936.1"/>
    </source>
</evidence>
<evidence type="ECO:0008006" key="4">
    <source>
        <dbReference type="Google" id="ProtNLM"/>
    </source>
</evidence>
<dbReference type="InterPro" id="IPR008775">
    <property type="entry name" value="Phytyl_CoA_dOase-like"/>
</dbReference>
<dbReference type="Pfam" id="PF05721">
    <property type="entry name" value="PhyH"/>
    <property type="match status" value="1"/>
</dbReference>
<dbReference type="AlphaFoldDB" id="A0A520S3B3"/>
<dbReference type="Gene3D" id="2.60.120.620">
    <property type="entry name" value="q2cbj1_9rhob like domain"/>
    <property type="match status" value="1"/>
</dbReference>
<proteinExistence type="predicted"/>
<organism evidence="2 3">
    <name type="scientific">OM182 bacterium</name>
    <dbReference type="NCBI Taxonomy" id="2510334"/>
    <lineage>
        <taxon>Bacteria</taxon>
        <taxon>Pseudomonadati</taxon>
        <taxon>Pseudomonadota</taxon>
        <taxon>Gammaproteobacteria</taxon>
        <taxon>OMG group</taxon>
        <taxon>OM182 clade</taxon>
    </lineage>
</organism>
<dbReference type="InterPro" id="IPR051961">
    <property type="entry name" value="Fungal_Metabolite_Diox"/>
</dbReference>
<sequence length="328" mass="36998">MNSDETGFSSINRSPENPKVKNLRDYLDANNGIKGLEILVPDEIDRAVKIFYRDGFVVIRDALDTERLDFMRKGCDRVIREMLKLDPDRIGNRGSHRYSFGGASRTGHLMHQPEWAMLLDLETVTPILTAIFGSSKYIARGGGGDFCLPGAVEYQSLHSDMGERFSAFADPRGVLSYRDLPCPYICCNYLMVDFTRTNGAIRQIPGTQHSLQPIPLFEEEPEWMKLSTVCPAPAGSVLIRDVRAWHGGTPNVSDEVRAIPNAEFFAPWYREPARKCVPRVIFDQLSDHGQRVCEQIVADSEEELDAGVRQDFVVPNTDHNKLSEFLMQ</sequence>
<dbReference type="GO" id="GO:0016706">
    <property type="term" value="F:2-oxoglutarate-dependent dioxygenase activity"/>
    <property type="evidence" value="ECO:0007669"/>
    <property type="project" value="UniProtKB-ARBA"/>
</dbReference>
<reference evidence="2 3" key="1">
    <citation type="submission" date="2019-02" db="EMBL/GenBank/DDBJ databases">
        <title>Prokaryotic population dynamics and viral predation in marine succession experiment using metagenomics: the confinement effect.</title>
        <authorList>
            <person name="Haro-Moreno J.M."/>
            <person name="Rodriguez-Valera F."/>
            <person name="Lopez-Perez M."/>
        </authorList>
    </citation>
    <scope>NUCLEOTIDE SEQUENCE [LARGE SCALE GENOMIC DNA]</scope>
    <source>
        <strain evidence="2">MED-G157</strain>
    </source>
</reference>
<protein>
    <recommendedName>
        <fullName evidence="4">Phytanoyl-CoA dioxygenase family protein</fullName>
    </recommendedName>
</protein>
<dbReference type="PANTHER" id="PTHR37563:SF2">
    <property type="entry name" value="PHYTANOYL-COA DIOXYGENASE FAMILY PROTEIN (AFU_ORTHOLOGUE AFUA_2G03330)"/>
    <property type="match status" value="1"/>
</dbReference>
<evidence type="ECO:0000256" key="1">
    <source>
        <dbReference type="SAM" id="MobiDB-lite"/>
    </source>
</evidence>
<accession>A0A520S3B3</accession>
<dbReference type="SUPFAM" id="SSF51197">
    <property type="entry name" value="Clavaminate synthase-like"/>
    <property type="match status" value="1"/>
</dbReference>
<comment type="caution">
    <text evidence="2">The sequence shown here is derived from an EMBL/GenBank/DDBJ whole genome shotgun (WGS) entry which is preliminary data.</text>
</comment>
<evidence type="ECO:0000313" key="3">
    <source>
        <dbReference type="Proteomes" id="UP000316199"/>
    </source>
</evidence>
<feature type="region of interest" description="Disordered" evidence="1">
    <location>
        <begin position="1"/>
        <end position="20"/>
    </location>
</feature>